<organism evidence="13 14">
    <name type="scientific">Aidingimonas halophila</name>
    <dbReference type="NCBI Taxonomy" id="574349"/>
    <lineage>
        <taxon>Bacteria</taxon>
        <taxon>Pseudomonadati</taxon>
        <taxon>Pseudomonadota</taxon>
        <taxon>Gammaproteobacteria</taxon>
        <taxon>Oceanospirillales</taxon>
        <taxon>Halomonadaceae</taxon>
        <taxon>Aidingimonas</taxon>
    </lineage>
</organism>
<evidence type="ECO:0000313" key="14">
    <source>
        <dbReference type="Proteomes" id="UP000198500"/>
    </source>
</evidence>
<gene>
    <name evidence="9" type="primary">lspA</name>
    <name evidence="13" type="ORF">SAMN05443545_11220</name>
</gene>
<dbReference type="GO" id="GO:0006508">
    <property type="term" value="P:proteolysis"/>
    <property type="evidence" value="ECO:0007669"/>
    <property type="project" value="UniProtKB-KW"/>
</dbReference>
<dbReference type="Proteomes" id="UP000198500">
    <property type="component" value="Unassembled WGS sequence"/>
</dbReference>
<keyword evidence="5 9" id="KW-0064">Aspartyl protease</keyword>
<keyword evidence="6 9" id="KW-0378">Hydrolase</keyword>
<dbReference type="STRING" id="574349.SAMN05443545_11220"/>
<comment type="pathway">
    <text evidence="9">Protein modification; lipoprotein biosynthesis (signal peptide cleavage).</text>
</comment>
<protein>
    <recommendedName>
        <fullName evidence="9">Lipoprotein signal peptidase</fullName>
        <ecNumber evidence="9">3.4.23.36</ecNumber>
    </recommendedName>
    <alternativeName>
        <fullName evidence="9">Prolipoprotein signal peptidase</fullName>
    </alternativeName>
    <alternativeName>
        <fullName evidence="9">Signal peptidase II</fullName>
        <shortName evidence="9">SPase II</shortName>
    </alternativeName>
</protein>
<keyword evidence="2 9" id="KW-1003">Cell membrane</keyword>
<evidence type="ECO:0000256" key="4">
    <source>
        <dbReference type="ARBA" id="ARBA00022692"/>
    </source>
</evidence>
<feature type="active site" evidence="9">
    <location>
        <position position="161"/>
    </location>
</feature>
<keyword evidence="4 9" id="KW-0812">Transmembrane</keyword>
<proteinExistence type="inferred from homology"/>
<comment type="similarity">
    <text evidence="1 9 11">Belongs to the peptidase A8 family.</text>
</comment>
<feature type="transmembrane region" description="Helical" evidence="9">
    <location>
        <begin position="87"/>
        <end position="107"/>
    </location>
</feature>
<dbReference type="HAMAP" id="MF_00161">
    <property type="entry name" value="LspA"/>
    <property type="match status" value="1"/>
</dbReference>
<dbReference type="InterPro" id="IPR001872">
    <property type="entry name" value="Peptidase_A8"/>
</dbReference>
<evidence type="ECO:0000256" key="3">
    <source>
        <dbReference type="ARBA" id="ARBA00022670"/>
    </source>
</evidence>
<feature type="transmembrane region" description="Helical" evidence="9">
    <location>
        <begin position="153"/>
        <end position="173"/>
    </location>
</feature>
<dbReference type="PANTHER" id="PTHR33695">
    <property type="entry name" value="LIPOPROTEIN SIGNAL PEPTIDASE"/>
    <property type="match status" value="1"/>
</dbReference>
<evidence type="ECO:0000256" key="10">
    <source>
        <dbReference type="RuleBase" id="RU000594"/>
    </source>
</evidence>
<reference evidence="13 14" key="1">
    <citation type="submission" date="2016-10" db="EMBL/GenBank/DDBJ databases">
        <authorList>
            <person name="de Groot N.N."/>
        </authorList>
    </citation>
    <scope>NUCLEOTIDE SEQUENCE [LARGE SCALE GENOMIC DNA]</scope>
    <source>
        <strain evidence="13 14">DSM 19219</strain>
    </source>
</reference>
<dbReference type="PROSITE" id="PS00855">
    <property type="entry name" value="SPASE_II"/>
    <property type="match status" value="1"/>
</dbReference>
<dbReference type="Pfam" id="PF01252">
    <property type="entry name" value="Peptidase_A8"/>
    <property type="match status" value="1"/>
</dbReference>
<sequence length="185" mass="20647">MIGFKRSGSGRQGYGMNTRNDQAPPMVRPLRWLWLSVVVIALDLGTKALASHWLNYADPVTVLPVFDLTLLHNTGAAFSFLADHAGWQRWFFATVAVGASVALTLWMRRLRAHEKVLGASLGAIIGGALGNLYDRMVHGYVIDFLSFHWGQYYFPAFNLADTAITLGAIGLIWESFRDARRKRAH</sequence>
<dbReference type="NCBIfam" id="TIGR00077">
    <property type="entry name" value="lspA"/>
    <property type="match status" value="1"/>
</dbReference>
<comment type="subcellular location">
    <subcellularLocation>
        <location evidence="9">Cell membrane</location>
        <topology evidence="9">Multi-pass membrane protein</topology>
    </subcellularLocation>
</comment>
<evidence type="ECO:0000256" key="6">
    <source>
        <dbReference type="ARBA" id="ARBA00022801"/>
    </source>
</evidence>
<dbReference type="GO" id="GO:0005886">
    <property type="term" value="C:plasma membrane"/>
    <property type="evidence" value="ECO:0007669"/>
    <property type="project" value="UniProtKB-SubCell"/>
</dbReference>
<dbReference type="PANTHER" id="PTHR33695:SF1">
    <property type="entry name" value="LIPOPROTEIN SIGNAL PEPTIDASE"/>
    <property type="match status" value="1"/>
</dbReference>
<comment type="function">
    <text evidence="9 10">This protein specifically catalyzes the removal of signal peptides from prolipoproteins.</text>
</comment>
<dbReference type="EC" id="3.4.23.36" evidence="9"/>
<evidence type="ECO:0000256" key="7">
    <source>
        <dbReference type="ARBA" id="ARBA00022989"/>
    </source>
</evidence>
<evidence type="ECO:0000256" key="12">
    <source>
        <dbReference type="SAM" id="MobiDB-lite"/>
    </source>
</evidence>
<dbReference type="GO" id="GO:0004190">
    <property type="term" value="F:aspartic-type endopeptidase activity"/>
    <property type="evidence" value="ECO:0007669"/>
    <property type="project" value="UniProtKB-UniRule"/>
</dbReference>
<accession>A0A1H3HK37</accession>
<dbReference type="EMBL" id="FNNI01000012">
    <property type="protein sequence ID" value="SDY15029.1"/>
    <property type="molecule type" value="Genomic_DNA"/>
</dbReference>
<dbReference type="UniPathway" id="UPA00665"/>
<keyword evidence="14" id="KW-1185">Reference proteome</keyword>
<keyword evidence="8 9" id="KW-0472">Membrane</keyword>
<feature type="active site" evidence="9">
    <location>
        <position position="143"/>
    </location>
</feature>
<keyword evidence="3 9" id="KW-0645">Protease</keyword>
<evidence type="ECO:0000256" key="1">
    <source>
        <dbReference type="ARBA" id="ARBA00006139"/>
    </source>
</evidence>
<evidence type="ECO:0000256" key="2">
    <source>
        <dbReference type="ARBA" id="ARBA00022475"/>
    </source>
</evidence>
<evidence type="ECO:0000313" key="13">
    <source>
        <dbReference type="EMBL" id="SDY15029.1"/>
    </source>
</evidence>
<feature type="region of interest" description="Disordered" evidence="12">
    <location>
        <begin position="1"/>
        <end position="20"/>
    </location>
</feature>
<name>A0A1H3HK37_9GAMM</name>
<feature type="transmembrane region" description="Helical" evidence="9">
    <location>
        <begin position="116"/>
        <end position="133"/>
    </location>
</feature>
<evidence type="ECO:0000256" key="5">
    <source>
        <dbReference type="ARBA" id="ARBA00022750"/>
    </source>
</evidence>
<evidence type="ECO:0000256" key="11">
    <source>
        <dbReference type="RuleBase" id="RU004181"/>
    </source>
</evidence>
<feature type="transmembrane region" description="Helical" evidence="9">
    <location>
        <begin position="32"/>
        <end position="50"/>
    </location>
</feature>
<comment type="catalytic activity">
    <reaction evidence="9 10">
        <text>Release of signal peptides from bacterial membrane prolipoproteins. Hydrolyzes -Xaa-Yaa-Zaa-|-(S,diacylglyceryl)Cys-, in which Xaa is hydrophobic (preferably Leu), and Yaa (Ala or Ser) and Zaa (Gly or Ala) have small, neutral side chains.</text>
        <dbReference type="EC" id="3.4.23.36"/>
    </reaction>
</comment>
<dbReference type="AlphaFoldDB" id="A0A1H3HK37"/>
<dbReference type="PRINTS" id="PR00781">
    <property type="entry name" value="LIPOSIGPTASE"/>
</dbReference>
<keyword evidence="7 9" id="KW-1133">Transmembrane helix</keyword>
<evidence type="ECO:0000256" key="8">
    <source>
        <dbReference type="ARBA" id="ARBA00023136"/>
    </source>
</evidence>
<evidence type="ECO:0000256" key="9">
    <source>
        <dbReference type="HAMAP-Rule" id="MF_00161"/>
    </source>
</evidence>